<dbReference type="PROSITE" id="PS50027">
    <property type="entry name" value="EGF_LAM_2"/>
    <property type="match status" value="1"/>
</dbReference>
<dbReference type="SMART" id="SM00179">
    <property type="entry name" value="EGF_CA"/>
    <property type="match status" value="3"/>
</dbReference>
<feature type="domain" description="Cadherin" evidence="31">
    <location>
        <begin position="602"/>
        <end position="706"/>
    </location>
</feature>
<dbReference type="Gene3D" id="2.60.220.50">
    <property type="match status" value="1"/>
</dbReference>
<feature type="domain" description="GAIN-B" evidence="28">
    <location>
        <begin position="2286"/>
        <end position="2470"/>
    </location>
</feature>
<feature type="domain" description="Laminin G" evidence="25">
    <location>
        <begin position="1706"/>
        <end position="1871"/>
    </location>
</feature>
<feature type="transmembrane region" description="Helical" evidence="24">
    <location>
        <begin position="2696"/>
        <end position="2719"/>
    </location>
</feature>
<feature type="domain" description="Cadherin" evidence="31">
    <location>
        <begin position="1026"/>
        <end position="1123"/>
    </location>
</feature>
<evidence type="ECO:0000313" key="33">
    <source>
        <dbReference type="Proteomes" id="UP001497382"/>
    </source>
</evidence>
<feature type="region of interest" description="Disordered" evidence="23">
    <location>
        <begin position="2923"/>
        <end position="2942"/>
    </location>
</feature>
<dbReference type="PRINTS" id="PR00249">
    <property type="entry name" value="GPCRSECRETIN"/>
</dbReference>
<dbReference type="GO" id="GO:0007166">
    <property type="term" value="P:cell surface receptor signaling pathway"/>
    <property type="evidence" value="ECO:0007669"/>
    <property type="project" value="InterPro"/>
</dbReference>
<evidence type="ECO:0000256" key="15">
    <source>
        <dbReference type="ARBA" id="ARBA00023157"/>
    </source>
</evidence>
<organism evidence="32 33">
    <name type="scientific">Larinioides sclopetarius</name>
    <dbReference type="NCBI Taxonomy" id="280406"/>
    <lineage>
        <taxon>Eukaryota</taxon>
        <taxon>Metazoa</taxon>
        <taxon>Ecdysozoa</taxon>
        <taxon>Arthropoda</taxon>
        <taxon>Chelicerata</taxon>
        <taxon>Arachnida</taxon>
        <taxon>Araneae</taxon>
        <taxon>Araneomorphae</taxon>
        <taxon>Entelegynae</taxon>
        <taxon>Araneoidea</taxon>
        <taxon>Araneidae</taxon>
        <taxon>Larinioides</taxon>
    </lineage>
</organism>
<keyword evidence="11" id="KW-0130">Cell adhesion</keyword>
<evidence type="ECO:0000259" key="30">
    <source>
        <dbReference type="PROSITE" id="PS50261"/>
    </source>
</evidence>
<feature type="transmembrane region" description="Helical" evidence="24">
    <location>
        <begin position="2587"/>
        <end position="2607"/>
    </location>
</feature>
<comment type="caution">
    <text evidence="21">Lacks conserved residue(s) required for the propagation of feature annotation.</text>
</comment>
<feature type="disulfide bond" evidence="22">
    <location>
        <begin position="2012"/>
        <end position="2029"/>
    </location>
</feature>
<evidence type="ECO:0000256" key="23">
    <source>
        <dbReference type="SAM" id="MobiDB-lite"/>
    </source>
</evidence>
<dbReference type="SMART" id="SM00180">
    <property type="entry name" value="EGF_Lam"/>
    <property type="match status" value="1"/>
</dbReference>
<comment type="caution">
    <text evidence="32">The sequence shown here is derived from an EMBL/GenBank/DDBJ whole genome shotgun (WGS) entry which is preliminary data.</text>
</comment>
<dbReference type="InterPro" id="IPR001879">
    <property type="entry name" value="GPCR_2_extracellular_dom"/>
</dbReference>
<evidence type="ECO:0000259" key="29">
    <source>
        <dbReference type="PROSITE" id="PS50227"/>
    </source>
</evidence>
<keyword evidence="33" id="KW-1185">Reference proteome</keyword>
<dbReference type="PROSITE" id="PS01248">
    <property type="entry name" value="EGF_LAM_1"/>
    <property type="match status" value="1"/>
</dbReference>
<dbReference type="PROSITE" id="PS50221">
    <property type="entry name" value="GAIN_B"/>
    <property type="match status" value="1"/>
</dbReference>
<keyword evidence="15 21" id="KW-1015">Disulfide bond</keyword>
<dbReference type="GO" id="GO:0035159">
    <property type="term" value="P:regulation of tube length, open tracheal system"/>
    <property type="evidence" value="ECO:0007669"/>
    <property type="project" value="UniProtKB-ARBA"/>
</dbReference>
<dbReference type="PROSITE" id="PS50261">
    <property type="entry name" value="G_PROTEIN_RECEP_F2_4"/>
    <property type="match status" value="1"/>
</dbReference>
<feature type="region of interest" description="Disordered" evidence="23">
    <location>
        <begin position="2772"/>
        <end position="2805"/>
    </location>
</feature>
<dbReference type="GO" id="GO:0007157">
    <property type="term" value="P:heterophilic cell-cell adhesion via plasma membrane cell adhesion molecules"/>
    <property type="evidence" value="ECO:0007669"/>
    <property type="project" value="UniProtKB-ARBA"/>
</dbReference>
<dbReference type="InterPro" id="IPR002126">
    <property type="entry name" value="Cadherin-like_dom"/>
</dbReference>
<dbReference type="InterPro" id="IPR036445">
    <property type="entry name" value="GPCR_2_extracell_dom_sf"/>
</dbReference>
<dbReference type="Gene3D" id="2.60.40.60">
    <property type="entry name" value="Cadherins"/>
    <property type="match status" value="9"/>
</dbReference>
<dbReference type="InterPro" id="IPR002049">
    <property type="entry name" value="LE_dom"/>
</dbReference>
<dbReference type="GO" id="GO:0042067">
    <property type="term" value="P:establishment of ommatidial planar polarity"/>
    <property type="evidence" value="ECO:0007669"/>
    <property type="project" value="UniProtKB-ARBA"/>
</dbReference>
<feature type="domain" description="Laminin EGF-like" evidence="27">
    <location>
        <begin position="2010"/>
        <end position="2057"/>
    </location>
</feature>
<dbReference type="InterPro" id="IPR000742">
    <property type="entry name" value="EGF"/>
</dbReference>
<dbReference type="Gene3D" id="2.170.300.10">
    <property type="entry name" value="Tie2 ligand-binding domain superfamily"/>
    <property type="match status" value="1"/>
</dbReference>
<keyword evidence="9" id="KW-0677">Repeat</keyword>
<dbReference type="Gene3D" id="1.20.1070.10">
    <property type="entry name" value="Rhodopsin 7-helix transmembrane proteins"/>
    <property type="match status" value="1"/>
</dbReference>
<feature type="compositionally biased region" description="Polar residues" evidence="23">
    <location>
        <begin position="2795"/>
        <end position="2805"/>
    </location>
</feature>
<evidence type="ECO:0000256" key="14">
    <source>
        <dbReference type="ARBA" id="ARBA00023136"/>
    </source>
</evidence>
<dbReference type="Pfam" id="PF01825">
    <property type="entry name" value="GPS"/>
    <property type="match status" value="1"/>
</dbReference>
<feature type="transmembrane region" description="Helical" evidence="24">
    <location>
        <begin position="2516"/>
        <end position="2533"/>
    </location>
</feature>
<evidence type="ECO:0000256" key="13">
    <source>
        <dbReference type="ARBA" id="ARBA00023040"/>
    </source>
</evidence>
<keyword evidence="19 22" id="KW-0424">Laminin EGF-like domain</keyword>
<dbReference type="SMART" id="SM00008">
    <property type="entry name" value="HormR"/>
    <property type="match status" value="1"/>
</dbReference>
<keyword evidence="7 24" id="KW-0812">Transmembrane</keyword>
<dbReference type="FunFam" id="2.60.40.60:FF:000013">
    <property type="entry name" value="Cadherin EGF LAG seven-pass G-type receptor"/>
    <property type="match status" value="1"/>
</dbReference>
<dbReference type="PROSITE" id="PS50268">
    <property type="entry name" value="CADHERIN_2"/>
    <property type="match status" value="8"/>
</dbReference>
<evidence type="ECO:0000256" key="12">
    <source>
        <dbReference type="ARBA" id="ARBA00022989"/>
    </source>
</evidence>
<feature type="domain" description="EGF-like" evidence="26">
    <location>
        <begin position="1873"/>
        <end position="1909"/>
    </location>
</feature>
<dbReference type="EMBL" id="CAXIEN010000026">
    <property type="protein sequence ID" value="CAL1267157.1"/>
    <property type="molecule type" value="Genomic_DNA"/>
</dbReference>
<dbReference type="CDD" id="cd00054">
    <property type="entry name" value="EGF_CA"/>
    <property type="match status" value="3"/>
</dbReference>
<dbReference type="FunFam" id="1.20.1070.10:FF:000202">
    <property type="entry name" value="Cadherin EGF LAG seven-pass G-type receptor"/>
    <property type="match status" value="1"/>
</dbReference>
<dbReference type="PANTHER" id="PTHR24026:SF51">
    <property type="entry name" value="PROTOCADHERIN-LIKE WING POLARITY PROTEIN STAN"/>
    <property type="match status" value="1"/>
</dbReference>
<evidence type="ECO:0000256" key="5">
    <source>
        <dbReference type="ARBA" id="ARBA00022475"/>
    </source>
</evidence>
<dbReference type="Pfam" id="PF00028">
    <property type="entry name" value="Cadherin"/>
    <property type="match status" value="7"/>
</dbReference>
<dbReference type="GO" id="GO:0051239">
    <property type="term" value="P:regulation of multicellular organismal process"/>
    <property type="evidence" value="ECO:0007669"/>
    <property type="project" value="UniProtKB-ARBA"/>
</dbReference>
<feature type="transmembrane region" description="Helical" evidence="24">
    <location>
        <begin position="2668"/>
        <end position="2690"/>
    </location>
</feature>
<dbReference type="PROSITE" id="PS50227">
    <property type="entry name" value="G_PROTEIN_RECEP_F2_3"/>
    <property type="match status" value="1"/>
</dbReference>
<dbReference type="PROSITE" id="PS00232">
    <property type="entry name" value="CADHERIN_1"/>
    <property type="match status" value="4"/>
</dbReference>
<evidence type="ECO:0000259" key="31">
    <source>
        <dbReference type="PROSITE" id="PS50268"/>
    </source>
</evidence>
<dbReference type="PROSITE" id="PS50025">
    <property type="entry name" value="LAM_G_DOMAIN"/>
    <property type="match status" value="2"/>
</dbReference>
<dbReference type="FunFam" id="2.60.40.60:FF:000015">
    <property type="entry name" value="FAT atypical cadherin 1"/>
    <property type="match status" value="1"/>
</dbReference>
<dbReference type="CDD" id="cd15441">
    <property type="entry name" value="7tmB2_CELSR_Adhesion_IV"/>
    <property type="match status" value="1"/>
</dbReference>
<evidence type="ECO:0000256" key="16">
    <source>
        <dbReference type="ARBA" id="ARBA00023170"/>
    </source>
</evidence>
<evidence type="ECO:0000256" key="2">
    <source>
        <dbReference type="ARBA" id="ARBA00004221"/>
    </source>
</evidence>
<evidence type="ECO:0000256" key="22">
    <source>
        <dbReference type="PROSITE-ProRule" id="PRU00460"/>
    </source>
</evidence>
<keyword evidence="5" id="KW-1003">Cell membrane</keyword>
<dbReference type="Pfam" id="PF00008">
    <property type="entry name" value="EGF"/>
    <property type="match status" value="2"/>
</dbReference>
<feature type="domain" description="Cadherin" evidence="31">
    <location>
        <begin position="810"/>
        <end position="911"/>
    </location>
</feature>
<dbReference type="SMART" id="SM00181">
    <property type="entry name" value="EGF"/>
    <property type="match status" value="6"/>
</dbReference>
<dbReference type="GO" id="GO:0005509">
    <property type="term" value="F:calcium ion binding"/>
    <property type="evidence" value="ECO:0007669"/>
    <property type="project" value="UniProtKB-UniRule"/>
</dbReference>
<dbReference type="SMART" id="SM00282">
    <property type="entry name" value="LamG"/>
    <property type="match status" value="2"/>
</dbReference>
<dbReference type="InterPro" id="IPR017981">
    <property type="entry name" value="GPCR_2-like_7TM"/>
</dbReference>
<dbReference type="PANTHER" id="PTHR24026">
    <property type="entry name" value="FAT ATYPICAL CADHERIN-RELATED"/>
    <property type="match status" value="1"/>
</dbReference>
<dbReference type="GO" id="GO:0048468">
    <property type="term" value="P:cell development"/>
    <property type="evidence" value="ECO:0007669"/>
    <property type="project" value="UniProtKB-ARBA"/>
</dbReference>
<dbReference type="InterPro" id="IPR013320">
    <property type="entry name" value="ConA-like_dom_sf"/>
</dbReference>
<evidence type="ECO:0000256" key="1">
    <source>
        <dbReference type="ARBA" id="ARBA00004167"/>
    </source>
</evidence>
<feature type="disulfide bond" evidence="22">
    <location>
        <begin position="2010"/>
        <end position="2022"/>
    </location>
</feature>
<feature type="disulfide bond" evidence="21">
    <location>
        <begin position="1692"/>
        <end position="1701"/>
    </location>
</feature>
<feature type="disulfide bond" evidence="21">
    <location>
        <begin position="1412"/>
        <end position="1421"/>
    </location>
</feature>
<evidence type="ECO:0000256" key="17">
    <source>
        <dbReference type="ARBA" id="ARBA00023180"/>
    </source>
</evidence>
<feature type="domain" description="Cadherin" evidence="31">
    <location>
        <begin position="282"/>
        <end position="386"/>
    </location>
</feature>
<dbReference type="InterPro" id="IPR032471">
    <property type="entry name" value="AGRL2-4_GAIN_subdom_A"/>
</dbReference>
<dbReference type="Pfam" id="PF02210">
    <property type="entry name" value="Laminin_G_2"/>
    <property type="match status" value="2"/>
</dbReference>
<keyword evidence="10 20" id="KW-0106">Calcium</keyword>
<evidence type="ECO:0000259" key="27">
    <source>
        <dbReference type="PROSITE" id="PS50027"/>
    </source>
</evidence>
<dbReference type="PROSITE" id="PS00010">
    <property type="entry name" value="ASX_HYDROXYL"/>
    <property type="match status" value="1"/>
</dbReference>
<keyword evidence="4" id="KW-0217">Developmental protein</keyword>
<dbReference type="InterPro" id="IPR000203">
    <property type="entry name" value="GPS"/>
</dbReference>
<dbReference type="GO" id="GO:0022603">
    <property type="term" value="P:regulation of anatomical structure morphogenesis"/>
    <property type="evidence" value="ECO:0007669"/>
    <property type="project" value="UniProtKB-ARBA"/>
</dbReference>
<dbReference type="FunFam" id="2.60.120.200:FF:000173">
    <property type="entry name" value="Cadherin EGF LAG seven-pass G-type receptor"/>
    <property type="match status" value="1"/>
</dbReference>
<dbReference type="InterPro" id="IPR001881">
    <property type="entry name" value="EGF-like_Ca-bd_dom"/>
</dbReference>
<feature type="compositionally biased region" description="Polar residues" evidence="23">
    <location>
        <begin position="2924"/>
        <end position="2936"/>
    </location>
</feature>
<accession>A0AAV1ZA59</accession>
<dbReference type="InterPro" id="IPR046338">
    <property type="entry name" value="GAIN_dom_sf"/>
</dbReference>
<evidence type="ECO:0000256" key="10">
    <source>
        <dbReference type="ARBA" id="ARBA00022837"/>
    </source>
</evidence>
<feature type="transmembrane region" description="Helical" evidence="24">
    <location>
        <begin position="16"/>
        <end position="35"/>
    </location>
</feature>
<dbReference type="Pfam" id="PF00053">
    <property type="entry name" value="EGF_laminin"/>
    <property type="match status" value="1"/>
</dbReference>
<feature type="transmembrane region" description="Helical" evidence="24">
    <location>
        <begin position="2548"/>
        <end position="2566"/>
    </location>
</feature>
<feature type="domain" description="G-protein coupled receptors family 2 profile 2" evidence="30">
    <location>
        <begin position="2479"/>
        <end position="2720"/>
    </location>
</feature>
<evidence type="ECO:0000256" key="8">
    <source>
        <dbReference type="ARBA" id="ARBA00022729"/>
    </source>
</evidence>
<evidence type="ECO:0000256" key="7">
    <source>
        <dbReference type="ARBA" id="ARBA00022692"/>
    </source>
</evidence>
<feature type="transmembrane region" description="Helical" evidence="24">
    <location>
        <begin position="2627"/>
        <end position="2648"/>
    </location>
</feature>
<evidence type="ECO:0000313" key="32">
    <source>
        <dbReference type="EMBL" id="CAL1267157.1"/>
    </source>
</evidence>
<dbReference type="InterPro" id="IPR015919">
    <property type="entry name" value="Cadherin-like_sf"/>
</dbReference>
<feature type="domain" description="EGF-like" evidence="26">
    <location>
        <begin position="1386"/>
        <end position="1422"/>
    </location>
</feature>
<evidence type="ECO:0000256" key="24">
    <source>
        <dbReference type="SAM" id="Phobius"/>
    </source>
</evidence>
<dbReference type="FunFam" id="2.60.40.60:FF:000024">
    <property type="entry name" value="FAT atypical cadherin 3"/>
    <property type="match status" value="1"/>
</dbReference>
<dbReference type="Pfam" id="PF16489">
    <property type="entry name" value="GAIN"/>
    <property type="match status" value="1"/>
</dbReference>
<dbReference type="InterPro" id="IPR056286">
    <property type="entry name" value="Cadherin_CELSR1-3_9th"/>
</dbReference>
<keyword evidence="6 21" id="KW-0245">EGF-like domain</keyword>
<dbReference type="Gene3D" id="4.10.1240.10">
    <property type="entry name" value="GPCR, family 2, extracellular hormone receptor domain"/>
    <property type="match status" value="1"/>
</dbReference>
<feature type="domain" description="EGF-like" evidence="26">
    <location>
        <begin position="1666"/>
        <end position="1702"/>
    </location>
</feature>
<feature type="domain" description="Cadherin" evidence="31">
    <location>
        <begin position="707"/>
        <end position="809"/>
    </location>
</feature>
<keyword evidence="13" id="KW-0297">G-protein coupled receptor</keyword>
<keyword evidence="8" id="KW-0732">Signal</keyword>
<evidence type="ECO:0000256" key="20">
    <source>
        <dbReference type="PROSITE-ProRule" id="PRU00043"/>
    </source>
</evidence>
<dbReference type="CDD" id="cd11304">
    <property type="entry name" value="Cadherin_repeat"/>
    <property type="match status" value="9"/>
</dbReference>
<dbReference type="PROSITE" id="PS50026">
    <property type="entry name" value="EGF_3"/>
    <property type="match status" value="3"/>
</dbReference>
<dbReference type="FunFam" id="4.10.1240.10:FF:000021">
    <property type="entry name" value="Cadherin EGF LAG seven-pass G-type receptor"/>
    <property type="match status" value="1"/>
</dbReference>
<feature type="domain" description="G-protein coupled receptors family 2 profile 1" evidence="29">
    <location>
        <begin position="2042"/>
        <end position="2115"/>
    </location>
</feature>
<dbReference type="Pfam" id="PF02793">
    <property type="entry name" value="HRM"/>
    <property type="match status" value="1"/>
</dbReference>
<dbReference type="Gene3D" id="2.60.120.200">
    <property type="match status" value="2"/>
</dbReference>
<gene>
    <name evidence="32" type="ORF">LARSCL_LOCUS3498</name>
</gene>
<dbReference type="FunFam" id="2.10.25.10:FF:000011">
    <property type="entry name" value="Cadherin EGF LAG seven-pass G-type receptor"/>
    <property type="match status" value="1"/>
</dbReference>
<sequence>MIPTPVSQEKRPNAGFSWWCAAVVFVSLVFPIAAFDVHLFRHENKPGRMVFNCSTNEGRRYFLENPSPLVSQYFQIEPVTGELYLKDTFPCLQIVKQKSFQNPFLIFVGSKRPPDSLSVVNYVSFPIFLNLKDSKCTKHDVKFHEINNDFLEAEIEIVDTVTESNSTTGSHVICWKKSQEILGLSQILPLNQLRRCDILWDQPSQDGYSIEINGGQLVANRNFCSNALRWTVDFKFHVTCSDNSYTQPVRLYFQRVSQKNPHSFVHRDRSRRSTFNQSPVFENALYKVTVPEEVEGGYSVVNVSAVDPDGDQVIYTLQAALDSRSQRLFEIDSLSGQVRTTTHLDREFMNVHYLRVTAADDRLPPSIGTATVEVLVSDRNDHTPVFEQATYIASVREMSPIGSTVITVRATDQDIGENSEMEYSILNPTGDNDVFQIDQNTGVITLGKKLDREATAFYSLLVQATDKGEDPEQRSSIATIEITVLDDNDNYPQFTERTYLIDVPEDIEWTVRPVIAVVRAEDKDQGVNAAIRYAIIGGNTQGHFSIDSQSGEIAVVSPLDYETARSYRLIVRAQDGGQPSRSNTSNVILRVLDANDNDPKFYTSLIQDSVSEGVPIGHSVLRVQAYDADDGPNSEIVYSILPTEQTLPFAVDRMSGWILTTNELDREQNSFYDFEVMAKDRGSPSRSSTASVIIRVQDVNDNDPVFDPKVYSASVSEIDPPGTPVVGVTATDRDEEPRLIYHISEGNHRGRFNIIHQNREGLISVAQPLDYKIDKKFILTVTATDAGGRFDTATVHINVTDANTHRPVFEKVPYTASVPEDAAIGTTVLVVEASDGDVGENARISYFIEDNPEFTIDSTTGAISTSQPLDRELTAGFVLVVTAQDHGSPSLSDTINVEIEVLDVNDNPPTFVLPSYAASIREDALVGSSVIQVSASDKDIGLSGQVRYTFSGGEDGDGAFIVEPTSGIIRTNQLLDRESVPLYRLTVHAVDRGATPLSSAATVTVNIEDVNDNPPRFDIDVVKLFVSENSPIGSLVGEIMATDPDEGPNADIFYSIVGGPDADKFNLISRNGGPAELYTKSYLDYETSKKKYAVVVRAASPPLRNDVEVNVWVTDVNDNAPRLRDFVIVFNHHKSHFPKNPIGKVPAYDADVTDRLRYKFISGNNANLMIMNEKTGELSLSPHLDTNVPLHATMEVSVFDGINEVSAQCQLIVQHVTDAMMFNSATLRLQRMTAVTFLSPIFEDFVEGLAAIIPCPKENIFIFSIQEDNTSEERILNVSFSAKPADARHPETFFSSQYLQERVYLGRAILARLTHVHVLPFEDNLCVREPCINFEQCLSVLKFGNASDFISSDMYFFRSIIPINTFACRCPPGFTGMKHKYECDTEVNLCYSSPCLNGGTCVRREGGFSCLCKEGFTGQKCEVDFLNSTCYPGLCHGGSQCVSTNSGISCKNCSSENWSSVMCELRARSFERGTYLTFPALRQRHRLSISMKFATQERHALLLYNGRYNDEHDFISLEIINAQLVFFFSLGGHVSQVPTFVTGGVSDGQWHTAQVTYFNRSATLSVDDCDVGLSLKYGKHLKNYLCANFTTRKLEKRCSDFIQSCYRFLDLTGPLQIGGLPALQSDFQVQNKYFVGCIMDLYVDNQLVDLNSYVANNGTTTGCPQKSGFCHSSPCKNGGTCFEGWGSFYCSCPTGFIAKDCSEGVQLSKHFMGEGFIVFIPHLHPIQLPWVQRVSFRTHHDHGLLLQIKLGHNSLIIIDIVDGYLRYIFNNQDLILPDVTVNDGKWHSVEATWFPNWLLLSLDYGQYIVKKIMKANIRGMYIGKVSVGGVENPDDEGKIAFFIGCIQDVKIGTSQGTWLRPMVEVNVRDGCFSPDQCFSNPCPQNSRCIDHWGNYSCECFDGHFGTHCLPVCQLNPCSESSTCESVIPSIFNQTKKKMYHCKCDAQHTGDYCEVSLDMPCPSNWWGYPICGPCQCDINKGYSADCNKTTGECYCEVNHFQPKDSAICYSCNCYAVGSYGNGCDPVSGQCHCRPGVIGRRCDSCSNPFAEVTLRGCEVVYDSCPKAYSRGIWWPRTFFDEIVEQDCPEGSVGTATRFCSEQHGWGEPDLFGCTSLSFVELADQLGNLQKGLMELNTSLVVEYAHQLQTAVNKTFPLYGNDVLIFSLFFHQIIQHEKQKAGLDLSHRQDRYFIKNLIQAANSVLDPIYLDHWNQIAASTGRGIEMIMDSFEEYLRVLIRHFADTFTRPFELNEKNIVFGVDTVSSSDVWISSDVQNSENETKNLDVSPFMELHAADGAQKPSVIFPKYNNYPIRENFESHSAEIILPLKSIGIRHFDDASNSHVGSYKETAVVGYVIYSTMGQLIPTIFDDSVSYHGIPVGVNAPVLTVVVQSINISDDHSGQHLDARLRFRVFNSTGTSPQCVYWSTNENRGYWSSEGCEVESYERDSPYVNCSCNHLSSFTVIMEKSHNEFVPSESLVQNVVSYLAIITSLILLALTFLVFCLLRGSQTNSNTIHICLVSCIFAAELIFLIALKSRHYLVFQQFPCKMVAILLHFLFLAIFSWLLVEAIHIFRMMTNLCDINHGPMHCYFSIGFGAPALIVGLSVGVSVDQYGNHFFCWLSVHENVVWSLVGPVCVIVVVTLLVFIAALRSSLQCKDSIMDFGNLKTLLWLAVILLPIQGSTWVLAILSVNETHAILQYAFSFFCLLKGIYIFVGYCVINKKVQQQICFMWIRLCKSNKYPEINGIQSSLQSSAYHPSSKIYHRSIGISTSSATSRSTSKTCTSHCRAESEPKLSENQPSTSEMDETTVNKGIYCKHGKYYEQILRNCDYEQNKGSVKSCLDDILNGNHAHAATPCQLSLNTETNEGKSPEALKFSEFAESTSSGPKMGINMFSYPRLPGSRSPLSKTSLSLKMGLNSKDHSLSWGSVDSQKSSPLSAPVSGARPEFCAPRMGVSGVEKSILSARDMFAETNSLDSNLHLGSVSKTDFKTGICSSCRSQSLSKDTFSDFSSTDIPQYDGCSKSCYKGAPNVNKKHVRLSKEKDSSYGKKSLHNCRSEEDCEKIKRLHSADSEKSLHCILKKTKSENELKCDTSQRPLTDVKRNVEDSKELEPIPTNHCEVSPVCTQSTPDTASCFDRTSPRLIDDSPSEEESPLNITLSSNCFRNGSSNIDRVGESNNSFQIASRHFRTAPPLATAEITDSESKNIAK</sequence>
<feature type="domain" description="Cadherin" evidence="31">
    <location>
        <begin position="912"/>
        <end position="1017"/>
    </location>
</feature>
<evidence type="ECO:0000256" key="11">
    <source>
        <dbReference type="ARBA" id="ARBA00022889"/>
    </source>
</evidence>
<feature type="domain" description="Cadherin" evidence="31">
    <location>
        <begin position="495"/>
        <end position="601"/>
    </location>
</feature>
<dbReference type="PROSITE" id="PS00022">
    <property type="entry name" value="EGF_1"/>
    <property type="match status" value="3"/>
</dbReference>
<evidence type="ECO:0000256" key="19">
    <source>
        <dbReference type="ARBA" id="ARBA00023292"/>
    </source>
</evidence>
<dbReference type="GO" id="GO:0016339">
    <property type="term" value="P:calcium-dependent cell-cell adhesion via plasma membrane cell adhesion molecules"/>
    <property type="evidence" value="ECO:0007669"/>
    <property type="project" value="UniProtKB-ARBA"/>
</dbReference>
<evidence type="ECO:0000256" key="18">
    <source>
        <dbReference type="ARBA" id="ARBA00023224"/>
    </source>
</evidence>
<dbReference type="FunFam" id="2.60.40.60:FF:000020">
    <property type="entry name" value="Dachsous cadherin-related 1b"/>
    <property type="match status" value="4"/>
</dbReference>
<dbReference type="Gene3D" id="2.10.25.10">
    <property type="entry name" value="Laminin"/>
    <property type="match status" value="3"/>
</dbReference>
<dbReference type="Pfam" id="PF00002">
    <property type="entry name" value="7tm_2"/>
    <property type="match status" value="1"/>
</dbReference>
<name>A0AAV1ZA59_9ARAC</name>
<feature type="transmembrane region" description="Helical" evidence="24">
    <location>
        <begin position="2481"/>
        <end position="2504"/>
    </location>
</feature>
<evidence type="ECO:0000256" key="9">
    <source>
        <dbReference type="ARBA" id="ARBA00022737"/>
    </source>
</evidence>
<dbReference type="Proteomes" id="UP001497382">
    <property type="component" value="Unassembled WGS sequence"/>
</dbReference>
<comment type="subcellular location">
    <subcellularLocation>
        <location evidence="2">Apical cell membrane</location>
    </subcellularLocation>
    <subcellularLocation>
        <location evidence="3">Cell membrane</location>
        <topology evidence="3">Multi-pass membrane protein</topology>
    </subcellularLocation>
    <subcellularLocation>
        <location evidence="1">Membrane</location>
        <topology evidence="1">Single-pass membrane protein</topology>
    </subcellularLocation>
</comment>
<dbReference type="FunFam" id="2.10.25.10:FF:000109">
    <property type="entry name" value="Notch homolog 4, [Drosophila]"/>
    <property type="match status" value="1"/>
</dbReference>
<dbReference type="InterPro" id="IPR020894">
    <property type="entry name" value="Cadherin_CS"/>
</dbReference>
<protein>
    <submittedName>
        <fullName evidence="32">Uncharacterized protein</fullName>
    </submittedName>
</protein>
<dbReference type="GO" id="GO:0016324">
    <property type="term" value="C:apical plasma membrane"/>
    <property type="evidence" value="ECO:0007669"/>
    <property type="project" value="UniProtKB-SubCell"/>
</dbReference>
<dbReference type="CDD" id="cd00055">
    <property type="entry name" value="EGF_Lam"/>
    <property type="match status" value="1"/>
</dbReference>
<evidence type="ECO:0000259" key="25">
    <source>
        <dbReference type="PROSITE" id="PS50025"/>
    </source>
</evidence>
<dbReference type="GO" id="GO:0007156">
    <property type="term" value="P:homophilic cell adhesion via plasma membrane adhesion molecules"/>
    <property type="evidence" value="ECO:0007669"/>
    <property type="project" value="InterPro"/>
</dbReference>
<dbReference type="PROSITE" id="PS01186">
    <property type="entry name" value="EGF_2"/>
    <property type="match status" value="2"/>
</dbReference>
<keyword evidence="12 24" id="KW-1133">Transmembrane helix</keyword>
<reference evidence="32 33" key="1">
    <citation type="submission" date="2024-04" db="EMBL/GenBank/DDBJ databases">
        <authorList>
            <person name="Rising A."/>
            <person name="Reimegard J."/>
            <person name="Sonavane S."/>
            <person name="Akerstrom W."/>
            <person name="Nylinder S."/>
            <person name="Hedman E."/>
            <person name="Kallberg Y."/>
        </authorList>
    </citation>
    <scope>NUCLEOTIDE SEQUENCE [LARGE SCALE GENOMIC DNA]</scope>
</reference>
<dbReference type="GO" id="GO:0048638">
    <property type="term" value="P:regulation of developmental growth"/>
    <property type="evidence" value="ECO:0007669"/>
    <property type="project" value="UniProtKB-ARBA"/>
</dbReference>
<keyword evidence="17" id="KW-0325">Glycoprotein</keyword>
<dbReference type="PRINTS" id="PR00205">
    <property type="entry name" value="CADHERIN"/>
</dbReference>
<dbReference type="Pfam" id="PF23592">
    <property type="entry name" value="Cadherin_CELSR2_9th"/>
    <property type="match status" value="1"/>
</dbReference>
<dbReference type="CDD" id="cd00110">
    <property type="entry name" value="LamG"/>
    <property type="match status" value="2"/>
</dbReference>
<evidence type="ECO:0000256" key="6">
    <source>
        <dbReference type="ARBA" id="ARBA00022536"/>
    </source>
</evidence>
<evidence type="ECO:0000256" key="3">
    <source>
        <dbReference type="ARBA" id="ARBA00004651"/>
    </source>
</evidence>
<dbReference type="SMART" id="SM00112">
    <property type="entry name" value="CA"/>
    <property type="match status" value="8"/>
</dbReference>
<evidence type="ECO:0000256" key="4">
    <source>
        <dbReference type="ARBA" id="ARBA00022473"/>
    </source>
</evidence>
<keyword evidence="14 24" id="KW-0472">Membrane</keyword>
<dbReference type="InterPro" id="IPR057244">
    <property type="entry name" value="GAIN_B"/>
</dbReference>
<dbReference type="SUPFAM" id="SSF49899">
    <property type="entry name" value="Concanavalin A-like lectins/glucanases"/>
    <property type="match status" value="2"/>
</dbReference>
<feature type="disulfide bond" evidence="22">
    <location>
        <begin position="2031"/>
        <end position="2040"/>
    </location>
</feature>
<dbReference type="SUPFAM" id="SSF57196">
    <property type="entry name" value="EGF/Laminin"/>
    <property type="match status" value="3"/>
</dbReference>
<feature type="domain" description="Cadherin" evidence="31">
    <location>
        <begin position="387"/>
        <end position="494"/>
    </location>
</feature>
<dbReference type="FunFam" id="2.60.40.60:FF:000029">
    <property type="entry name" value="Cadherin EGF LAG seven-pass G-type receptor 3"/>
    <property type="match status" value="1"/>
</dbReference>
<keyword evidence="18" id="KW-0807">Transducer</keyword>
<dbReference type="InterPro" id="IPR000152">
    <property type="entry name" value="EGF-type_Asp/Asn_hydroxyl_site"/>
</dbReference>
<dbReference type="GO" id="GO:0004930">
    <property type="term" value="F:G protein-coupled receptor activity"/>
    <property type="evidence" value="ECO:0007669"/>
    <property type="project" value="UniProtKB-KW"/>
</dbReference>
<proteinExistence type="predicted"/>
<feature type="domain" description="Laminin G" evidence="25">
    <location>
        <begin position="1465"/>
        <end position="1663"/>
    </location>
</feature>
<feature type="compositionally biased region" description="Low complexity" evidence="23">
    <location>
        <begin position="2772"/>
        <end position="2784"/>
    </location>
</feature>
<keyword evidence="16" id="KW-0675">Receptor</keyword>
<evidence type="ECO:0000256" key="21">
    <source>
        <dbReference type="PROSITE-ProRule" id="PRU00076"/>
    </source>
</evidence>
<dbReference type="SUPFAM" id="SSF49313">
    <property type="entry name" value="Cadherin-like"/>
    <property type="match status" value="9"/>
</dbReference>
<dbReference type="SMART" id="SM00303">
    <property type="entry name" value="GPS"/>
    <property type="match status" value="1"/>
</dbReference>
<evidence type="ECO:0000259" key="28">
    <source>
        <dbReference type="PROSITE" id="PS50221"/>
    </source>
</evidence>
<feature type="disulfide bond" evidence="21">
    <location>
        <begin position="1899"/>
        <end position="1908"/>
    </location>
</feature>
<dbReference type="InterPro" id="IPR000832">
    <property type="entry name" value="GPCR_2_secretin-like"/>
</dbReference>
<dbReference type="InterPro" id="IPR001791">
    <property type="entry name" value="Laminin_G"/>
</dbReference>
<evidence type="ECO:0000259" key="26">
    <source>
        <dbReference type="PROSITE" id="PS50026"/>
    </source>
</evidence>